<feature type="transmembrane region" description="Helical" evidence="5">
    <location>
        <begin position="124"/>
        <end position="146"/>
    </location>
</feature>
<dbReference type="PANTHER" id="PTHR22911:SF6">
    <property type="entry name" value="SOLUTE CARRIER FAMILY 35 MEMBER G1"/>
    <property type="match status" value="1"/>
</dbReference>
<feature type="domain" description="EamA" evidence="6">
    <location>
        <begin position="3"/>
        <end position="104"/>
    </location>
</feature>
<evidence type="ECO:0000256" key="1">
    <source>
        <dbReference type="ARBA" id="ARBA00004141"/>
    </source>
</evidence>
<accession>A0A3M6Q615</accession>
<dbReference type="InterPro" id="IPR037185">
    <property type="entry name" value="EmrE-like"/>
</dbReference>
<feature type="transmembrane region" description="Helical" evidence="5">
    <location>
        <begin position="270"/>
        <end position="291"/>
    </location>
</feature>
<reference evidence="7 8" key="1">
    <citation type="submission" date="2018-10" db="EMBL/GenBank/DDBJ databases">
        <title>Comamonadaceae CDC group NO-1 genome sequencing and assembly.</title>
        <authorList>
            <person name="Bernier A.-M."/>
            <person name="Bernard K."/>
        </authorList>
    </citation>
    <scope>NUCLEOTIDE SEQUENCE [LARGE SCALE GENOMIC DNA]</scope>
    <source>
        <strain evidence="7 8">NML970147</strain>
    </source>
</reference>
<evidence type="ECO:0000313" key="7">
    <source>
        <dbReference type="EMBL" id="RMW98629.1"/>
    </source>
</evidence>
<feature type="transmembrane region" description="Helical" evidence="5">
    <location>
        <begin position="94"/>
        <end position="112"/>
    </location>
</feature>
<dbReference type="Pfam" id="PF00892">
    <property type="entry name" value="EamA"/>
    <property type="match status" value="1"/>
</dbReference>
<gene>
    <name evidence="7" type="ORF">EBQ26_06630</name>
</gene>
<feature type="transmembrane region" description="Helical" evidence="5">
    <location>
        <begin position="64"/>
        <end position="82"/>
    </location>
</feature>
<dbReference type="EMBL" id="RDQM01000007">
    <property type="protein sequence ID" value="RMW98629.1"/>
    <property type="molecule type" value="Genomic_DNA"/>
</dbReference>
<name>A0A3M6Q615_9BURK</name>
<feature type="transmembrane region" description="Helical" evidence="5">
    <location>
        <begin position="33"/>
        <end position="52"/>
    </location>
</feature>
<organism evidence="7 8">
    <name type="scientific">Allofranklinella schreckenbergeri</name>
    <dbReference type="NCBI Taxonomy" id="1076744"/>
    <lineage>
        <taxon>Bacteria</taxon>
        <taxon>Pseudomonadati</taxon>
        <taxon>Pseudomonadota</taxon>
        <taxon>Betaproteobacteria</taxon>
        <taxon>Burkholderiales</taxon>
        <taxon>Comamonadaceae</taxon>
        <taxon>Allofranklinella</taxon>
    </lineage>
</organism>
<feature type="transmembrane region" description="Helical" evidence="5">
    <location>
        <begin position="184"/>
        <end position="202"/>
    </location>
</feature>
<feature type="transmembrane region" description="Helical" evidence="5">
    <location>
        <begin position="152"/>
        <end position="177"/>
    </location>
</feature>
<dbReference type="Proteomes" id="UP000267521">
    <property type="component" value="Unassembled WGS sequence"/>
</dbReference>
<dbReference type="GO" id="GO:0016020">
    <property type="term" value="C:membrane"/>
    <property type="evidence" value="ECO:0007669"/>
    <property type="project" value="UniProtKB-SubCell"/>
</dbReference>
<dbReference type="PANTHER" id="PTHR22911">
    <property type="entry name" value="ACYL-MALONYL CONDENSING ENZYME-RELATED"/>
    <property type="match status" value="1"/>
</dbReference>
<feature type="transmembrane region" description="Helical" evidence="5">
    <location>
        <begin position="214"/>
        <end position="231"/>
    </location>
</feature>
<comment type="subcellular location">
    <subcellularLocation>
        <location evidence="1">Membrane</location>
        <topology evidence="1">Multi-pass membrane protein</topology>
    </subcellularLocation>
</comment>
<evidence type="ECO:0000259" key="6">
    <source>
        <dbReference type="Pfam" id="PF00892"/>
    </source>
</evidence>
<evidence type="ECO:0000313" key="8">
    <source>
        <dbReference type="Proteomes" id="UP000267521"/>
    </source>
</evidence>
<keyword evidence="2 5" id="KW-0812">Transmembrane</keyword>
<evidence type="ECO:0000256" key="5">
    <source>
        <dbReference type="SAM" id="Phobius"/>
    </source>
</evidence>
<dbReference type="RefSeq" id="WP_122238330.1">
    <property type="nucleotide sequence ID" value="NZ_RDQM01000007.1"/>
</dbReference>
<comment type="caution">
    <text evidence="7">The sequence shown here is derived from an EMBL/GenBank/DDBJ whole genome shotgun (WGS) entry which is preliminary data.</text>
</comment>
<feature type="transmembrane region" description="Helical" evidence="5">
    <location>
        <begin position="243"/>
        <end position="264"/>
    </location>
</feature>
<evidence type="ECO:0000256" key="4">
    <source>
        <dbReference type="ARBA" id="ARBA00023136"/>
    </source>
</evidence>
<sequence length="300" mass="31851">MHALWMVLATFLFATMGVCVKFASAHFTAAEMVFYRGLIGMAFLGLLAWRQGVSLATRYPGMHAWRSIVGVGALGAWFYALGKLPLATAMTLNYMSSVWIGVFVVAGALLSWRPRPGQARPPLHGGLLLAIMLGFVGVVLMLRPSFASQQSFAALVGLISGMLAALAYMQVVVLARIGEPETRVVFYFAAGSAGAGALVMLASDVHTLLTPAAWWLLPIGLLAALGQMCMTHAYSTAASARNTLVVASLQYSGILFASLYSVLLFEQERIGLWGWVGVALIVLGGLLATVLRARSAKPAG</sequence>
<protein>
    <submittedName>
        <fullName evidence="7">DMT family transporter</fullName>
    </submittedName>
</protein>
<proteinExistence type="predicted"/>
<keyword evidence="4 5" id="KW-0472">Membrane</keyword>
<dbReference type="AlphaFoldDB" id="A0A3M6Q615"/>
<dbReference type="SUPFAM" id="SSF103481">
    <property type="entry name" value="Multidrug resistance efflux transporter EmrE"/>
    <property type="match status" value="1"/>
</dbReference>
<evidence type="ECO:0000256" key="2">
    <source>
        <dbReference type="ARBA" id="ARBA00022692"/>
    </source>
</evidence>
<evidence type="ECO:0000256" key="3">
    <source>
        <dbReference type="ARBA" id="ARBA00022989"/>
    </source>
</evidence>
<dbReference type="InterPro" id="IPR000620">
    <property type="entry name" value="EamA_dom"/>
</dbReference>
<keyword evidence="3 5" id="KW-1133">Transmembrane helix</keyword>